<evidence type="ECO:0000256" key="1">
    <source>
        <dbReference type="SAM" id="Phobius"/>
    </source>
</evidence>
<evidence type="ECO:0000313" key="2">
    <source>
        <dbReference type="EMBL" id="KXT66462.1"/>
    </source>
</evidence>
<feature type="transmembrane region" description="Helical" evidence="1">
    <location>
        <begin position="317"/>
        <end position="339"/>
    </location>
</feature>
<proteinExistence type="predicted"/>
<keyword evidence="1" id="KW-1133">Transmembrane helix</keyword>
<accession>A0A139MS06</accession>
<feature type="transmembrane region" description="Helical" evidence="1">
    <location>
        <begin position="481"/>
        <end position="506"/>
    </location>
</feature>
<gene>
    <name evidence="2" type="ORF">SGADD02_01672</name>
</gene>
<feature type="transmembrane region" description="Helical" evidence="1">
    <location>
        <begin position="190"/>
        <end position="210"/>
    </location>
</feature>
<dbReference type="EMBL" id="LQOF01000334">
    <property type="protein sequence ID" value="KXT66462.1"/>
    <property type="molecule type" value="Genomic_DNA"/>
</dbReference>
<dbReference type="RefSeq" id="WP_061459012.1">
    <property type="nucleotide sequence ID" value="NZ_KQ968750.1"/>
</dbReference>
<feature type="transmembrane region" description="Helical" evidence="1">
    <location>
        <begin position="403"/>
        <end position="428"/>
    </location>
</feature>
<feature type="transmembrane region" description="Helical" evidence="1">
    <location>
        <begin position="434"/>
        <end position="456"/>
    </location>
</feature>
<sequence>MNWSTVWELTKINILYSSPQSVTAAKRKQERKPSKGFSAYKSVMRQQILLSLLFAVIYISMYANIDFRYFPGYFSFYIAIFFIMATLNAFSAMYSIFYESDDVRLYAHLPIKSSELYMAKVISSFGMGITFLMPLLSLFFIAYWQIAGLVLAIPLTIILFFVLFAAVILLALYLNSFVGKIILRSQHRKIVSTVLMSISTIGAVGAILYMNVINSQNMTYDDNVALADHTVLPYFRGFYDVVKAPFQSATVLNFWLPLLVLMILTVGVVKWLMPTYYKEVLYAKPKSKPKQKVSSASQKALKGKSLKTMMIRHHMSTLQNATLLTQTYLLPLIYVVIFITPSVTNGVSLAEVPNDYFGVAMLIGIVLGSFCSTPSSFVGVGISLEKENLTFFKALPVNFKDFLVQKFLTLVGLQALVPAIVYLLVGLFVLKAPLVLVIFFILGLLASILLQGQLMYRRDFKFLDLKWQDVTQLFNRHAGQWLTLAIILIALVVGGSLGAGTFLLGALLKDVLLANVLFAILAVLIGIASQIVIYHTFWKKL</sequence>
<protein>
    <submittedName>
        <fullName evidence="2">ABC transporter permease protein</fullName>
    </submittedName>
</protein>
<feature type="transmembrane region" description="Helical" evidence="1">
    <location>
        <begin position="77"/>
        <end position="97"/>
    </location>
</feature>
<reference evidence="2 3" key="1">
    <citation type="submission" date="2016-01" db="EMBL/GenBank/DDBJ databases">
        <title>Highly variable Streptococcus oralis are common among viridans streptococci isolated from primates.</title>
        <authorList>
            <person name="Denapaite D."/>
            <person name="Rieger M."/>
            <person name="Koendgen S."/>
            <person name="Brueckner R."/>
            <person name="Ochigava I."/>
            <person name="Kappeler P."/>
            <person name="Maetz-Rensing K."/>
            <person name="Leendertz F."/>
            <person name="Hakenbeck R."/>
        </authorList>
    </citation>
    <scope>NUCLEOTIDE SEQUENCE [LARGE SCALE GENOMIC DNA]</scope>
    <source>
        <strain evidence="2 3">DD02</strain>
    </source>
</reference>
<keyword evidence="1" id="KW-0472">Membrane</keyword>
<name>A0A139MS06_9STRE</name>
<feature type="transmembrane region" description="Helical" evidence="1">
    <location>
        <begin position="359"/>
        <end position="382"/>
    </location>
</feature>
<dbReference type="PATRIC" id="fig|315405.11.peg.1951"/>
<feature type="transmembrane region" description="Helical" evidence="1">
    <location>
        <begin position="512"/>
        <end position="537"/>
    </location>
</feature>
<dbReference type="AlphaFoldDB" id="A0A139MS06"/>
<feature type="transmembrane region" description="Helical" evidence="1">
    <location>
        <begin position="48"/>
        <end position="65"/>
    </location>
</feature>
<evidence type="ECO:0000313" key="3">
    <source>
        <dbReference type="Proteomes" id="UP000070198"/>
    </source>
</evidence>
<dbReference type="Proteomes" id="UP000070198">
    <property type="component" value="Unassembled WGS sequence"/>
</dbReference>
<feature type="transmembrane region" description="Helical" evidence="1">
    <location>
        <begin position="150"/>
        <end position="178"/>
    </location>
</feature>
<keyword evidence="1" id="KW-0812">Transmembrane</keyword>
<feature type="transmembrane region" description="Helical" evidence="1">
    <location>
        <begin position="117"/>
        <end position="144"/>
    </location>
</feature>
<organism evidence="2 3">
    <name type="scientific">Streptococcus gallolyticus</name>
    <dbReference type="NCBI Taxonomy" id="315405"/>
    <lineage>
        <taxon>Bacteria</taxon>
        <taxon>Bacillati</taxon>
        <taxon>Bacillota</taxon>
        <taxon>Bacilli</taxon>
        <taxon>Lactobacillales</taxon>
        <taxon>Streptococcaceae</taxon>
        <taxon>Streptococcus</taxon>
    </lineage>
</organism>
<feature type="transmembrane region" description="Helical" evidence="1">
    <location>
        <begin position="254"/>
        <end position="273"/>
    </location>
</feature>
<comment type="caution">
    <text evidence="2">The sequence shown here is derived from an EMBL/GenBank/DDBJ whole genome shotgun (WGS) entry which is preliminary data.</text>
</comment>